<reference evidence="2" key="1">
    <citation type="journal article" date="2014" name="Proc. Natl. Acad. Sci. U.S.A.">
        <title>Extensive sampling of basidiomycete genomes demonstrates inadequacy of the white-rot/brown-rot paradigm for wood decay fungi.</title>
        <authorList>
            <person name="Riley R."/>
            <person name="Salamov A.A."/>
            <person name="Brown D.W."/>
            <person name="Nagy L.G."/>
            <person name="Floudas D."/>
            <person name="Held B.W."/>
            <person name="Levasseur A."/>
            <person name="Lombard V."/>
            <person name="Morin E."/>
            <person name="Otillar R."/>
            <person name="Lindquist E.A."/>
            <person name="Sun H."/>
            <person name="LaButti K.M."/>
            <person name="Schmutz J."/>
            <person name="Jabbour D."/>
            <person name="Luo H."/>
            <person name="Baker S.E."/>
            <person name="Pisabarro A.G."/>
            <person name="Walton J.D."/>
            <person name="Blanchette R.A."/>
            <person name="Henrissat B."/>
            <person name="Martin F."/>
            <person name="Cullen D."/>
            <person name="Hibbett D.S."/>
            <person name="Grigoriev I.V."/>
        </authorList>
    </citation>
    <scope>NUCLEOTIDE SEQUENCE [LARGE SCALE GENOMIC DNA]</scope>
    <source>
        <strain evidence="2">MUCL 33604</strain>
    </source>
</reference>
<keyword evidence="2" id="KW-1185">Reference proteome</keyword>
<dbReference type="HOGENOM" id="CLU_1349112_0_0_1"/>
<dbReference type="AlphaFoldDB" id="A0A067P9D7"/>
<dbReference type="OrthoDB" id="2689747at2759"/>
<name>A0A067P9D7_9AGAM</name>
<protein>
    <submittedName>
        <fullName evidence="1">Uncharacterized protein</fullName>
    </submittedName>
</protein>
<dbReference type="InParanoid" id="A0A067P9D7"/>
<evidence type="ECO:0000313" key="2">
    <source>
        <dbReference type="Proteomes" id="UP000027265"/>
    </source>
</evidence>
<dbReference type="STRING" id="933084.A0A067P9D7"/>
<organism evidence="1 2">
    <name type="scientific">Jaapia argillacea MUCL 33604</name>
    <dbReference type="NCBI Taxonomy" id="933084"/>
    <lineage>
        <taxon>Eukaryota</taxon>
        <taxon>Fungi</taxon>
        <taxon>Dikarya</taxon>
        <taxon>Basidiomycota</taxon>
        <taxon>Agaricomycotina</taxon>
        <taxon>Agaricomycetes</taxon>
        <taxon>Agaricomycetidae</taxon>
        <taxon>Jaapiales</taxon>
        <taxon>Jaapiaceae</taxon>
        <taxon>Jaapia</taxon>
    </lineage>
</organism>
<gene>
    <name evidence="1" type="ORF">JAAARDRAFT_50653</name>
</gene>
<evidence type="ECO:0000313" key="1">
    <source>
        <dbReference type="EMBL" id="KDQ51518.1"/>
    </source>
</evidence>
<proteinExistence type="predicted"/>
<sequence>MPWFDPSIFMQELVDMAMQGDSDSYASQTHVALVEEVSYLSIRHNCNVQFHTSSNHTFPASFMLPPPFDLTTSLHLEEVMSEHMYKLFQRKRQSILQDKSSLPPLQTDLLLECKAMTDIMVEAWMRPLYLLWSIAQYASDLGKWADGYKSSTEAAVKKFHPPLYAGQEPMIMKPAIFVDIHGTIAGWYLPALLKPSRQVGVIV</sequence>
<dbReference type="EMBL" id="KL197747">
    <property type="protein sequence ID" value="KDQ51518.1"/>
    <property type="molecule type" value="Genomic_DNA"/>
</dbReference>
<dbReference type="Proteomes" id="UP000027265">
    <property type="component" value="Unassembled WGS sequence"/>
</dbReference>
<accession>A0A067P9D7</accession>